<accession>A0A383E2C1</accession>
<organism evidence="2">
    <name type="scientific">marine metagenome</name>
    <dbReference type="NCBI Taxonomy" id="408172"/>
    <lineage>
        <taxon>unclassified sequences</taxon>
        <taxon>metagenomes</taxon>
        <taxon>ecological metagenomes</taxon>
    </lineage>
</organism>
<feature type="region of interest" description="Disordered" evidence="1">
    <location>
        <begin position="1"/>
        <end position="33"/>
    </location>
</feature>
<reference evidence="2" key="1">
    <citation type="submission" date="2018-05" db="EMBL/GenBank/DDBJ databases">
        <authorList>
            <person name="Lanie J.A."/>
            <person name="Ng W.-L."/>
            <person name="Kazmierczak K.M."/>
            <person name="Andrzejewski T.M."/>
            <person name="Davidsen T.M."/>
            <person name="Wayne K.J."/>
            <person name="Tettelin H."/>
            <person name="Glass J.I."/>
            <person name="Rusch D."/>
            <person name="Podicherti R."/>
            <person name="Tsui H.-C.T."/>
            <person name="Winkler M.E."/>
        </authorList>
    </citation>
    <scope>NUCLEOTIDE SEQUENCE</scope>
</reference>
<sequence>VDIRKIRTATEPTKRNDSGANWRATGEHQQHDE</sequence>
<dbReference type="EMBL" id="UINC01222112">
    <property type="protein sequence ID" value="SVE50749.1"/>
    <property type="molecule type" value="Genomic_DNA"/>
</dbReference>
<name>A0A383E2C1_9ZZZZ</name>
<evidence type="ECO:0000313" key="2">
    <source>
        <dbReference type="EMBL" id="SVE50749.1"/>
    </source>
</evidence>
<proteinExistence type="predicted"/>
<protein>
    <submittedName>
        <fullName evidence="2">Uncharacterized protein</fullName>
    </submittedName>
</protein>
<feature type="non-terminal residue" evidence="2">
    <location>
        <position position="33"/>
    </location>
</feature>
<gene>
    <name evidence="2" type="ORF">METZ01_LOCUS503603</name>
</gene>
<feature type="non-terminal residue" evidence="2">
    <location>
        <position position="1"/>
    </location>
</feature>
<evidence type="ECO:0000256" key="1">
    <source>
        <dbReference type="SAM" id="MobiDB-lite"/>
    </source>
</evidence>
<dbReference type="AlphaFoldDB" id="A0A383E2C1"/>